<dbReference type="GO" id="GO:0016746">
    <property type="term" value="F:acyltransferase activity"/>
    <property type="evidence" value="ECO:0007669"/>
    <property type="project" value="UniProtKB-KW"/>
</dbReference>
<keyword evidence="2" id="KW-0012">Acyltransferase</keyword>
<dbReference type="Pfam" id="PF13302">
    <property type="entry name" value="Acetyltransf_3"/>
    <property type="match status" value="1"/>
</dbReference>
<protein>
    <submittedName>
        <fullName evidence="2">GNAT family N-acetyltransferase</fullName>
        <ecNumber evidence="2">2.3.-.-</ecNumber>
    </submittedName>
</protein>
<dbReference type="InterPro" id="IPR051908">
    <property type="entry name" value="Ribosomal_N-acetyltransferase"/>
</dbReference>
<proteinExistence type="predicted"/>
<evidence type="ECO:0000313" key="2">
    <source>
        <dbReference type="EMBL" id="MFC4544498.1"/>
    </source>
</evidence>
<dbReference type="EC" id="2.3.-.-" evidence="2"/>
<accession>A0ABD5PVF1</accession>
<name>A0ABD5PVF1_9EURY</name>
<dbReference type="SUPFAM" id="SSF55729">
    <property type="entry name" value="Acyl-CoA N-acyltransferases (Nat)"/>
    <property type="match status" value="1"/>
</dbReference>
<organism evidence="2 3">
    <name type="scientific">Halosolutus amylolyticus</name>
    <dbReference type="NCBI Taxonomy" id="2932267"/>
    <lineage>
        <taxon>Archaea</taxon>
        <taxon>Methanobacteriati</taxon>
        <taxon>Methanobacteriota</taxon>
        <taxon>Stenosarchaea group</taxon>
        <taxon>Halobacteria</taxon>
        <taxon>Halobacteriales</taxon>
        <taxon>Natrialbaceae</taxon>
        <taxon>Halosolutus</taxon>
    </lineage>
</organism>
<feature type="domain" description="N-acetyltransferase" evidence="1">
    <location>
        <begin position="14"/>
        <end position="183"/>
    </location>
</feature>
<reference evidence="2 3" key="1">
    <citation type="journal article" date="2019" name="Int. J. Syst. Evol. Microbiol.">
        <title>The Global Catalogue of Microorganisms (GCM) 10K type strain sequencing project: providing services to taxonomists for standard genome sequencing and annotation.</title>
        <authorList>
            <consortium name="The Broad Institute Genomics Platform"/>
            <consortium name="The Broad Institute Genome Sequencing Center for Infectious Disease"/>
            <person name="Wu L."/>
            <person name="Ma J."/>
        </authorList>
    </citation>
    <scope>NUCLEOTIDE SEQUENCE [LARGE SCALE GENOMIC DNA]</scope>
    <source>
        <strain evidence="2 3">WLHS5</strain>
    </source>
</reference>
<dbReference type="Proteomes" id="UP001595898">
    <property type="component" value="Unassembled WGS sequence"/>
</dbReference>
<dbReference type="EMBL" id="JBHSFA010000011">
    <property type="protein sequence ID" value="MFC4544498.1"/>
    <property type="molecule type" value="Genomic_DNA"/>
</dbReference>
<dbReference type="Gene3D" id="3.40.630.30">
    <property type="match status" value="1"/>
</dbReference>
<dbReference type="InterPro" id="IPR000182">
    <property type="entry name" value="GNAT_dom"/>
</dbReference>
<dbReference type="RefSeq" id="WP_250141229.1">
    <property type="nucleotide sequence ID" value="NZ_JALIQP010000003.1"/>
</dbReference>
<gene>
    <name evidence="2" type="ORF">ACFO5R_21435</name>
</gene>
<keyword evidence="2" id="KW-0808">Transferase</keyword>
<evidence type="ECO:0000259" key="1">
    <source>
        <dbReference type="PROSITE" id="PS51186"/>
    </source>
</evidence>
<dbReference type="AlphaFoldDB" id="A0ABD5PVF1"/>
<comment type="caution">
    <text evidence="2">The sequence shown here is derived from an EMBL/GenBank/DDBJ whole genome shotgun (WGS) entry which is preliminary data.</text>
</comment>
<dbReference type="PROSITE" id="PS51186">
    <property type="entry name" value="GNAT"/>
    <property type="match status" value="1"/>
</dbReference>
<dbReference type="PANTHER" id="PTHR43441:SF2">
    <property type="entry name" value="FAMILY ACETYLTRANSFERASE, PUTATIVE (AFU_ORTHOLOGUE AFUA_7G00850)-RELATED"/>
    <property type="match status" value="1"/>
</dbReference>
<keyword evidence="3" id="KW-1185">Reference proteome</keyword>
<evidence type="ECO:0000313" key="3">
    <source>
        <dbReference type="Proteomes" id="UP001595898"/>
    </source>
</evidence>
<dbReference type="PANTHER" id="PTHR43441">
    <property type="entry name" value="RIBOSOMAL-PROTEIN-SERINE ACETYLTRANSFERASE"/>
    <property type="match status" value="1"/>
</dbReference>
<sequence length="207" mass="23473">MTTLFPATIETDRLRLEALRPGAVDVHELYRVCSSDPGIEEVTEYVTWDPHRTPKETVDHVERAGEQYESNEGVTYVIRPREGEDGAGELAGDTGFDVDWDRQSMTLGIWLRKRFWGRGYSGERAAALMHVAFEHLDLDLVEVEAFVDNDRSKRAIRKYTEAHGGGRDGVLRNWRVQDGEPIDCVRYSVSRSEWAASSTDVTVAIRD</sequence>
<dbReference type="InterPro" id="IPR016181">
    <property type="entry name" value="Acyl_CoA_acyltransferase"/>
</dbReference>